<gene>
    <name evidence="5" type="primary">OBP9</name>
</gene>
<organism evidence="5">
    <name type="scientific">Hippodamia variegata</name>
    <dbReference type="NCBI Taxonomy" id="703264"/>
    <lineage>
        <taxon>Eukaryota</taxon>
        <taxon>Metazoa</taxon>
        <taxon>Ecdysozoa</taxon>
        <taxon>Arthropoda</taxon>
        <taxon>Hexapoda</taxon>
        <taxon>Insecta</taxon>
        <taxon>Pterygota</taxon>
        <taxon>Neoptera</taxon>
        <taxon>Endopterygota</taxon>
        <taxon>Coleoptera</taxon>
        <taxon>Polyphaga</taxon>
        <taxon>Cucujiformia</taxon>
        <taxon>Coccinelloidea</taxon>
        <taxon>Coccinellidae</taxon>
        <taxon>Coccinellinae</taxon>
        <taxon>Coccinellini</taxon>
        <taxon>Hippodamia</taxon>
    </lineage>
</organism>
<dbReference type="Gene3D" id="1.10.238.20">
    <property type="entry name" value="Pheromone/general odorant binding protein domain"/>
    <property type="match status" value="1"/>
</dbReference>
<comment type="similarity">
    <text evidence="2">Belongs to the PBP/GOBP family.</text>
</comment>
<dbReference type="GO" id="GO:0005549">
    <property type="term" value="F:odorant binding"/>
    <property type="evidence" value="ECO:0007669"/>
    <property type="project" value="InterPro"/>
</dbReference>
<proteinExistence type="evidence at transcript level"/>
<dbReference type="PANTHER" id="PTHR21066">
    <property type="entry name" value="ODORANT-BINDING PROTEIN 59A-RELATED"/>
    <property type="match status" value="1"/>
</dbReference>
<reference evidence="5" key="1">
    <citation type="submission" date="2021-10" db="EMBL/GenBank/DDBJ databases">
        <title>Cloning and ligand binding characteristics of odorant binding protein hvarobp9 of Hippodamia variegata.</title>
        <authorList>
            <person name="Haoyu T."/>
        </authorList>
    </citation>
    <scope>NUCLEOTIDE SEQUENCE</scope>
</reference>
<evidence type="ECO:0000313" key="5">
    <source>
        <dbReference type="EMBL" id="UYW66746.1"/>
    </source>
</evidence>
<dbReference type="AlphaFoldDB" id="A0A9E7V464"/>
<evidence type="ECO:0000256" key="1">
    <source>
        <dbReference type="ARBA" id="ARBA00004613"/>
    </source>
</evidence>
<dbReference type="InterPro" id="IPR036728">
    <property type="entry name" value="PBP_GOBP_sf"/>
</dbReference>
<keyword evidence="4" id="KW-0732">Signal</keyword>
<dbReference type="GO" id="GO:0005576">
    <property type="term" value="C:extracellular region"/>
    <property type="evidence" value="ECO:0007669"/>
    <property type="project" value="UniProtKB-SubCell"/>
</dbReference>
<dbReference type="InterPro" id="IPR052295">
    <property type="entry name" value="Odorant-binding_protein"/>
</dbReference>
<protein>
    <submittedName>
        <fullName evidence="5">Odorant binding protein</fullName>
    </submittedName>
</protein>
<evidence type="ECO:0000256" key="2">
    <source>
        <dbReference type="ARBA" id="ARBA00008098"/>
    </source>
</evidence>
<dbReference type="EMBL" id="OK358708">
    <property type="protein sequence ID" value="UYW66746.1"/>
    <property type="molecule type" value="mRNA"/>
</dbReference>
<evidence type="ECO:0000256" key="3">
    <source>
        <dbReference type="ARBA" id="ARBA00022525"/>
    </source>
</evidence>
<dbReference type="SUPFAM" id="SSF47565">
    <property type="entry name" value="Insect pheromone/odorant-binding proteins"/>
    <property type="match status" value="1"/>
</dbReference>
<sequence length="174" mass="19222">MLGKLLFVIAFCAAVVLGEAKNKKCNIPPTAPKRIEKVINQCQDEIKVAILAEALEAASLIDSPQKRSKRETFSSEERRIAGCLLHCVYRKMKAVNDKGFPTVEGLVSLYTEGIEDKEYILATLQSVNVCLAKAQKEFITTPQSLEARGKTCEIAYDVFDCVSEKIGEYCGQTP</sequence>
<comment type="subcellular location">
    <subcellularLocation>
        <location evidence="1">Secreted</location>
    </subcellularLocation>
</comment>
<dbReference type="Pfam" id="PF01395">
    <property type="entry name" value="PBP_GOBP"/>
    <property type="match status" value="1"/>
</dbReference>
<keyword evidence="3" id="KW-0964">Secreted</keyword>
<dbReference type="CDD" id="cd23992">
    <property type="entry name" value="PBP_GOBP"/>
    <property type="match status" value="1"/>
</dbReference>
<name>A0A9E7V464_9CUCU</name>
<dbReference type="PANTHER" id="PTHR21066:SF18">
    <property type="entry name" value="ODORANT-BINDING PROTEIN 73A, ISOFORM B"/>
    <property type="match status" value="1"/>
</dbReference>
<feature type="signal peptide" evidence="4">
    <location>
        <begin position="1"/>
        <end position="20"/>
    </location>
</feature>
<feature type="chain" id="PRO_5039293135" evidence="4">
    <location>
        <begin position="21"/>
        <end position="174"/>
    </location>
</feature>
<dbReference type="InterPro" id="IPR006170">
    <property type="entry name" value="PBP/GOBP"/>
</dbReference>
<evidence type="ECO:0000256" key="4">
    <source>
        <dbReference type="SAM" id="SignalP"/>
    </source>
</evidence>
<accession>A0A9E7V464</accession>